<evidence type="ECO:0000313" key="5">
    <source>
        <dbReference type="Proteomes" id="UP000278807"/>
    </source>
</evidence>
<dbReference type="WBParaSite" id="HNAJ_0000710001-mRNA-1">
    <property type="protein sequence ID" value="HNAJ_0000710001-mRNA-1"/>
    <property type="gene ID" value="HNAJ_0000710001"/>
</dbReference>
<evidence type="ECO:0000259" key="3">
    <source>
        <dbReference type="Pfam" id="PF00107"/>
    </source>
</evidence>
<accession>A0A0R3TJ59</accession>
<keyword evidence="2" id="KW-0560">Oxidoreductase</keyword>
<dbReference type="PANTHER" id="PTHR43981:SF2">
    <property type="entry name" value="ENOYL-[ACYL-CARRIER-PROTEIN] REDUCTASE, MITOCHONDRIAL"/>
    <property type="match status" value="1"/>
</dbReference>
<name>A0A0R3TJ59_RODNA</name>
<dbReference type="GO" id="GO:0005739">
    <property type="term" value="C:mitochondrion"/>
    <property type="evidence" value="ECO:0007669"/>
    <property type="project" value="TreeGrafter"/>
</dbReference>
<dbReference type="EMBL" id="UZAE01010465">
    <property type="protein sequence ID" value="VDO02956.1"/>
    <property type="molecule type" value="Genomic_DNA"/>
</dbReference>
<dbReference type="AlphaFoldDB" id="A0A0R3TJ59"/>
<organism evidence="6">
    <name type="scientific">Rodentolepis nana</name>
    <name type="common">Dwarf tapeworm</name>
    <name type="synonym">Hymenolepis nana</name>
    <dbReference type="NCBI Taxonomy" id="102285"/>
    <lineage>
        <taxon>Eukaryota</taxon>
        <taxon>Metazoa</taxon>
        <taxon>Spiralia</taxon>
        <taxon>Lophotrochozoa</taxon>
        <taxon>Platyhelminthes</taxon>
        <taxon>Cestoda</taxon>
        <taxon>Eucestoda</taxon>
        <taxon>Cyclophyllidea</taxon>
        <taxon>Hymenolepididae</taxon>
        <taxon>Rodentolepis</taxon>
    </lineage>
</organism>
<dbReference type="Gene3D" id="3.40.50.720">
    <property type="entry name" value="NAD(P)-binding Rossmann-like Domain"/>
    <property type="match status" value="1"/>
</dbReference>
<dbReference type="GO" id="GO:0016491">
    <property type="term" value="F:oxidoreductase activity"/>
    <property type="evidence" value="ECO:0007669"/>
    <property type="project" value="UniProtKB-KW"/>
</dbReference>
<dbReference type="PANTHER" id="PTHR43981">
    <property type="entry name" value="ENOYL-[ACYL-CARRIER-PROTEIN] REDUCTASE, MITOCHONDRIAL"/>
    <property type="match status" value="1"/>
</dbReference>
<keyword evidence="5" id="KW-1185">Reference proteome</keyword>
<dbReference type="Proteomes" id="UP000278807">
    <property type="component" value="Unassembled WGS sequence"/>
</dbReference>
<reference evidence="6" key="1">
    <citation type="submission" date="2017-02" db="UniProtKB">
        <authorList>
            <consortium name="WormBaseParasite"/>
        </authorList>
    </citation>
    <scope>IDENTIFICATION</scope>
</reference>
<dbReference type="SUPFAM" id="SSF51735">
    <property type="entry name" value="NAD(P)-binding Rossmann-fold domains"/>
    <property type="match status" value="1"/>
</dbReference>
<evidence type="ECO:0000256" key="2">
    <source>
        <dbReference type="ARBA" id="ARBA00023002"/>
    </source>
</evidence>
<sequence length="176" mass="19800">MLSLVNLFRARDTPEKTEATRRALMEFGATLAVTEEELKGMKDLSKYGPICTGYDCLGGEAALTILDHLKPSGTFVNYGGMLGKPIPVHVNYLIFNDIHIRGFWLPGRENVSMTMEKRMEMLNEISSWMIEGKIRPAPAEMIPFTEWKSAISKSTFRNGTPNYLPCKYILSFPEAS</sequence>
<feature type="domain" description="Alcohol dehydrogenase-like C-terminal" evidence="3">
    <location>
        <begin position="17"/>
        <end position="113"/>
    </location>
</feature>
<reference evidence="4 5" key="2">
    <citation type="submission" date="2018-11" db="EMBL/GenBank/DDBJ databases">
        <authorList>
            <consortium name="Pathogen Informatics"/>
        </authorList>
    </citation>
    <scope>NUCLEOTIDE SEQUENCE [LARGE SCALE GENOMIC DNA]</scope>
</reference>
<dbReference type="Pfam" id="PF00107">
    <property type="entry name" value="ADH_zinc_N"/>
    <property type="match status" value="1"/>
</dbReference>
<protein>
    <submittedName>
        <fullName evidence="6">ADH_zinc_N domain-containing protein</fullName>
    </submittedName>
</protein>
<evidence type="ECO:0000313" key="4">
    <source>
        <dbReference type="EMBL" id="VDO02956.1"/>
    </source>
</evidence>
<dbReference type="InterPro" id="IPR013149">
    <property type="entry name" value="ADH-like_C"/>
</dbReference>
<keyword evidence="1" id="KW-0521">NADP</keyword>
<evidence type="ECO:0000313" key="6">
    <source>
        <dbReference type="WBParaSite" id="HNAJ_0000710001-mRNA-1"/>
    </source>
</evidence>
<evidence type="ECO:0000256" key="1">
    <source>
        <dbReference type="ARBA" id="ARBA00022857"/>
    </source>
</evidence>
<dbReference type="OrthoDB" id="7482721at2759"/>
<dbReference type="InterPro" id="IPR036291">
    <property type="entry name" value="NAD(P)-bd_dom_sf"/>
</dbReference>
<dbReference type="GO" id="GO:0006631">
    <property type="term" value="P:fatty acid metabolic process"/>
    <property type="evidence" value="ECO:0007669"/>
    <property type="project" value="TreeGrafter"/>
</dbReference>
<dbReference type="InterPro" id="IPR051034">
    <property type="entry name" value="Mito_Enoyl-ACP_Reductase"/>
</dbReference>
<gene>
    <name evidence="4" type="ORF">HNAJ_LOCUS7096</name>
</gene>
<proteinExistence type="predicted"/>
<dbReference type="STRING" id="102285.A0A0R3TJ59"/>